<dbReference type="GO" id="GO:0046404">
    <property type="term" value="F:ATP-dependent polydeoxyribonucleotide 5'-hydroxyl-kinase activity"/>
    <property type="evidence" value="ECO:0007669"/>
    <property type="project" value="TreeGrafter"/>
</dbReference>
<evidence type="ECO:0000313" key="2">
    <source>
        <dbReference type="EMBL" id="MEN7548100.1"/>
    </source>
</evidence>
<dbReference type="InterPro" id="IPR056782">
    <property type="entry name" value="HAD_PNKP"/>
</dbReference>
<feature type="domain" description="Polynucleotide kinase PNKP phosphatase" evidence="1">
    <location>
        <begin position="158"/>
        <end position="292"/>
    </location>
</feature>
<sequence length="292" mass="33956">MKKVLILKGLPGSGKSTFAKKLLEDNPGMYKRLNRDELRVMLDNNHFTPKNEKFVQKVRDLIFLEALKEGKHVIVDDTNLAPQAEERVRQLVAEYCHASGQQVFIEVKEMDTPLQECLERDAKREKKVGRDVIMKMYNQHVLKNDRGPNYQPQNPALPPAIICDLDGTLAILKRSPFNALACEKDLLNEPVAELVKSYSRMGTKILLMSGREETAREQTQRWLAKYDIPYDGLFMRKEKDMRKDAVVKKELFEQHVQNQYFVRFVLDDRNQVVDLWRMELGLPCLQVNYGDF</sequence>
<evidence type="ECO:0000259" key="1">
    <source>
        <dbReference type="Pfam" id="PF25109"/>
    </source>
</evidence>
<protein>
    <submittedName>
        <fullName evidence="2">AAA family ATPase</fullName>
    </submittedName>
</protein>
<dbReference type="Proteomes" id="UP001403385">
    <property type="component" value="Unassembled WGS sequence"/>
</dbReference>
<dbReference type="PANTHER" id="PTHR12083">
    <property type="entry name" value="BIFUNCTIONAL POLYNUCLEOTIDE PHOSPHATASE/KINASE"/>
    <property type="match status" value="1"/>
</dbReference>
<dbReference type="SUPFAM" id="SSF56784">
    <property type="entry name" value="HAD-like"/>
    <property type="match status" value="1"/>
</dbReference>
<dbReference type="SUPFAM" id="SSF52540">
    <property type="entry name" value="P-loop containing nucleoside triphosphate hydrolases"/>
    <property type="match status" value="1"/>
</dbReference>
<organism evidence="2 3">
    <name type="scientific">Rapidithrix thailandica</name>
    <dbReference type="NCBI Taxonomy" id="413964"/>
    <lineage>
        <taxon>Bacteria</taxon>
        <taxon>Pseudomonadati</taxon>
        <taxon>Bacteroidota</taxon>
        <taxon>Cytophagia</taxon>
        <taxon>Cytophagales</taxon>
        <taxon>Flammeovirgaceae</taxon>
        <taxon>Rapidithrix</taxon>
    </lineage>
</organism>
<dbReference type="EMBL" id="JBDKWZ010000004">
    <property type="protein sequence ID" value="MEN7548100.1"/>
    <property type="molecule type" value="Genomic_DNA"/>
</dbReference>
<dbReference type="RefSeq" id="WP_346820881.1">
    <property type="nucleotide sequence ID" value="NZ_JBDKWZ010000004.1"/>
</dbReference>
<accession>A0AAW9S6L8</accession>
<dbReference type="Pfam" id="PF25109">
    <property type="entry name" value="HAD_PNKP"/>
    <property type="match status" value="1"/>
</dbReference>
<proteinExistence type="predicted"/>
<dbReference type="InterPro" id="IPR023214">
    <property type="entry name" value="HAD_sf"/>
</dbReference>
<keyword evidence="3" id="KW-1185">Reference proteome</keyword>
<dbReference type="GO" id="GO:0046403">
    <property type="term" value="F:polynucleotide 3'-phosphatase activity"/>
    <property type="evidence" value="ECO:0007669"/>
    <property type="project" value="TreeGrafter"/>
</dbReference>
<comment type="caution">
    <text evidence="2">The sequence shown here is derived from an EMBL/GenBank/DDBJ whole genome shotgun (WGS) entry which is preliminary data.</text>
</comment>
<dbReference type="AlphaFoldDB" id="A0AAW9S6L8"/>
<dbReference type="Gene3D" id="3.40.50.1000">
    <property type="entry name" value="HAD superfamily/HAD-like"/>
    <property type="match status" value="1"/>
</dbReference>
<dbReference type="InterPro" id="IPR027417">
    <property type="entry name" value="P-loop_NTPase"/>
</dbReference>
<name>A0AAW9S6L8_9BACT</name>
<dbReference type="InterPro" id="IPR036412">
    <property type="entry name" value="HAD-like_sf"/>
</dbReference>
<dbReference type="GO" id="GO:0003690">
    <property type="term" value="F:double-stranded DNA binding"/>
    <property type="evidence" value="ECO:0007669"/>
    <property type="project" value="TreeGrafter"/>
</dbReference>
<gene>
    <name evidence="2" type="ORF">AAG747_09270</name>
</gene>
<dbReference type="Gene3D" id="3.40.50.300">
    <property type="entry name" value="P-loop containing nucleotide triphosphate hydrolases"/>
    <property type="match status" value="1"/>
</dbReference>
<reference evidence="2 3" key="1">
    <citation type="submission" date="2024-04" db="EMBL/GenBank/DDBJ databases">
        <title>Novel genus in family Flammeovirgaceae.</title>
        <authorList>
            <person name="Nguyen T.H."/>
            <person name="Vuong T.Q."/>
            <person name="Le H."/>
            <person name="Kim S.-G."/>
        </authorList>
    </citation>
    <scope>NUCLEOTIDE SEQUENCE [LARGE SCALE GENOMIC DNA]</scope>
    <source>
        <strain evidence="2 3">JCM 23209</strain>
    </source>
</reference>
<dbReference type="Pfam" id="PF13671">
    <property type="entry name" value="AAA_33"/>
    <property type="match status" value="1"/>
</dbReference>
<evidence type="ECO:0000313" key="3">
    <source>
        <dbReference type="Proteomes" id="UP001403385"/>
    </source>
</evidence>
<dbReference type="GO" id="GO:0006281">
    <property type="term" value="P:DNA repair"/>
    <property type="evidence" value="ECO:0007669"/>
    <property type="project" value="TreeGrafter"/>
</dbReference>
<dbReference type="PANTHER" id="PTHR12083:SF9">
    <property type="entry name" value="BIFUNCTIONAL POLYNUCLEOTIDE PHOSPHATASE_KINASE"/>
    <property type="match status" value="1"/>
</dbReference>